<evidence type="ECO:0000313" key="4">
    <source>
        <dbReference type="Proteomes" id="UP000825890"/>
    </source>
</evidence>
<dbReference type="Proteomes" id="UP000825890">
    <property type="component" value="Unassembled WGS sequence"/>
</dbReference>
<evidence type="ECO:0000313" key="3">
    <source>
        <dbReference type="EMBL" id="GIZ40251.1"/>
    </source>
</evidence>
<accession>A0A9P3CEG9</accession>
<feature type="signal peptide" evidence="2">
    <location>
        <begin position="1"/>
        <end position="19"/>
    </location>
</feature>
<evidence type="ECO:0008006" key="5">
    <source>
        <dbReference type="Google" id="ProtNLM"/>
    </source>
</evidence>
<name>A0A9P3CEG9_9PEZI</name>
<dbReference type="OrthoDB" id="5390143at2759"/>
<dbReference type="RefSeq" id="XP_044654738.1">
    <property type="nucleotide sequence ID" value="XM_044798803.1"/>
</dbReference>
<protein>
    <recommendedName>
        <fullName evidence="5">Mid2 domain-containing protein</fullName>
    </recommendedName>
</protein>
<keyword evidence="1" id="KW-0472">Membrane</keyword>
<dbReference type="GeneID" id="68289174"/>
<proteinExistence type="predicted"/>
<gene>
    <name evidence="3" type="ORF">CKM354_000359900</name>
</gene>
<sequence>MFFPWLFTLLSLSSPSLHPRKNDESIFITPPGPGPSRVYNGNPVWRLNSSQRISWTTNVTSYRIELWQQNPESSYAYSISTVYDTAIAGTGAGAHSTSWDVQLYTSNLTFSPIYFFWLKPNRPDGITSHYFNITAEIEDDLQSGGETIGSSVDSSTAAIPSTSRAAEAINTTAVANGQDVRSEGSAGSLSPTLKIGIGLGVGLGVPFLLIAGAFIGLGMRRSRQDPAANAAFPESMPAHHLPRYVEHMPIEYIDGRGKQASIYQLSDYGQTPQLVSRAELGSSGST</sequence>
<keyword evidence="4" id="KW-1185">Reference proteome</keyword>
<feature type="transmembrane region" description="Helical" evidence="1">
    <location>
        <begin position="195"/>
        <end position="217"/>
    </location>
</feature>
<keyword evidence="2" id="KW-0732">Signal</keyword>
<dbReference type="AlphaFoldDB" id="A0A9P3CEG9"/>
<dbReference type="EMBL" id="BOLY01000002">
    <property type="protein sequence ID" value="GIZ40251.1"/>
    <property type="molecule type" value="Genomic_DNA"/>
</dbReference>
<keyword evidence="1" id="KW-1133">Transmembrane helix</keyword>
<feature type="chain" id="PRO_5040452704" description="Mid2 domain-containing protein" evidence="2">
    <location>
        <begin position="20"/>
        <end position="286"/>
    </location>
</feature>
<keyword evidence="1" id="KW-0812">Transmembrane</keyword>
<organism evidence="3 4">
    <name type="scientific">Cercospora kikuchii</name>
    <dbReference type="NCBI Taxonomy" id="84275"/>
    <lineage>
        <taxon>Eukaryota</taxon>
        <taxon>Fungi</taxon>
        <taxon>Dikarya</taxon>
        <taxon>Ascomycota</taxon>
        <taxon>Pezizomycotina</taxon>
        <taxon>Dothideomycetes</taxon>
        <taxon>Dothideomycetidae</taxon>
        <taxon>Mycosphaerellales</taxon>
        <taxon>Mycosphaerellaceae</taxon>
        <taxon>Cercospora</taxon>
    </lineage>
</organism>
<evidence type="ECO:0000256" key="1">
    <source>
        <dbReference type="SAM" id="Phobius"/>
    </source>
</evidence>
<comment type="caution">
    <text evidence="3">The sequence shown here is derived from an EMBL/GenBank/DDBJ whole genome shotgun (WGS) entry which is preliminary data.</text>
</comment>
<reference evidence="3 4" key="1">
    <citation type="submission" date="2021-01" db="EMBL/GenBank/DDBJ databases">
        <title>Cercospora kikuchii MAFF 305040 whole genome shotgun sequence.</title>
        <authorList>
            <person name="Kashiwa T."/>
            <person name="Suzuki T."/>
        </authorList>
    </citation>
    <scope>NUCLEOTIDE SEQUENCE [LARGE SCALE GENOMIC DNA]</scope>
    <source>
        <strain evidence="3 4">MAFF 305040</strain>
    </source>
</reference>
<evidence type="ECO:0000256" key="2">
    <source>
        <dbReference type="SAM" id="SignalP"/>
    </source>
</evidence>